<keyword evidence="3" id="KW-1185">Reference proteome</keyword>
<accession>A0ABV5JH50</accession>
<evidence type="ECO:0000313" key="3">
    <source>
        <dbReference type="Proteomes" id="UP001589683"/>
    </source>
</evidence>
<name>A0ABV5JH50_9RHOB</name>
<protein>
    <submittedName>
        <fullName evidence="2">Uncharacterized protein</fullName>
    </submittedName>
</protein>
<keyword evidence="1" id="KW-1133">Transmembrane helix</keyword>
<evidence type="ECO:0000256" key="1">
    <source>
        <dbReference type="SAM" id="Phobius"/>
    </source>
</evidence>
<feature type="transmembrane region" description="Helical" evidence="1">
    <location>
        <begin position="31"/>
        <end position="49"/>
    </location>
</feature>
<dbReference type="RefSeq" id="WP_213890684.1">
    <property type="nucleotide sequence ID" value="NZ_JAGFNU010000013.1"/>
</dbReference>
<organism evidence="2 3">
    <name type="scientific">Pseudohalocynthiibacter aestuariivivens</name>
    <dbReference type="NCBI Taxonomy" id="1591409"/>
    <lineage>
        <taxon>Bacteria</taxon>
        <taxon>Pseudomonadati</taxon>
        <taxon>Pseudomonadota</taxon>
        <taxon>Alphaproteobacteria</taxon>
        <taxon>Rhodobacterales</taxon>
        <taxon>Paracoccaceae</taxon>
        <taxon>Pseudohalocynthiibacter</taxon>
    </lineage>
</organism>
<dbReference type="Proteomes" id="UP001589683">
    <property type="component" value="Unassembled WGS sequence"/>
</dbReference>
<dbReference type="EMBL" id="JBHMEA010000043">
    <property type="protein sequence ID" value="MFB9232789.1"/>
    <property type="molecule type" value="Genomic_DNA"/>
</dbReference>
<evidence type="ECO:0000313" key="2">
    <source>
        <dbReference type="EMBL" id="MFB9232789.1"/>
    </source>
</evidence>
<proteinExistence type="predicted"/>
<reference evidence="2 3" key="1">
    <citation type="submission" date="2024-09" db="EMBL/GenBank/DDBJ databases">
        <authorList>
            <person name="Sun Q."/>
            <person name="Mori K."/>
        </authorList>
    </citation>
    <scope>NUCLEOTIDE SEQUENCE [LARGE SCALE GENOMIC DNA]</scope>
    <source>
        <strain evidence="2 3">CECT 8726</strain>
    </source>
</reference>
<keyword evidence="1" id="KW-0472">Membrane</keyword>
<sequence>MSIDQNDKPEDLPTLGRALLWLDTKKNVDRIVYGLYIVCAILFTADFLYHKHVYLGVEEFPGFYALYGFFMCAALVISAKIMRLFLKRPEDYYAPYDVESEKYPEDQLERKTHDG</sequence>
<gene>
    <name evidence="2" type="ORF">ACFFUT_13435</name>
</gene>
<feature type="transmembrane region" description="Helical" evidence="1">
    <location>
        <begin position="61"/>
        <end position="79"/>
    </location>
</feature>
<keyword evidence="1" id="KW-0812">Transmembrane</keyword>
<comment type="caution">
    <text evidence="2">The sequence shown here is derived from an EMBL/GenBank/DDBJ whole genome shotgun (WGS) entry which is preliminary data.</text>
</comment>